<proteinExistence type="predicted"/>
<dbReference type="EMBL" id="PSQE01000001">
    <property type="protein sequence ID" value="RHN79474.1"/>
    <property type="molecule type" value="Genomic_DNA"/>
</dbReference>
<dbReference type="AlphaFoldDB" id="A0A396JQK3"/>
<feature type="domain" description="HAT C-terminal dimerisation" evidence="1">
    <location>
        <begin position="1"/>
        <end position="40"/>
    </location>
</feature>
<evidence type="ECO:0000313" key="2">
    <source>
        <dbReference type="EMBL" id="RHN79474.1"/>
    </source>
</evidence>
<sequence>MPVSIVASESIFSTGGRVLNCYKSSLTLKTVEALICAQNWCRSAPIASDVEDLLEDLEQLELDLAPIPQLTEKMSDIDSD</sequence>
<accession>A0A396JQK3</accession>
<dbReference type="InterPro" id="IPR008906">
    <property type="entry name" value="HATC_C_dom"/>
</dbReference>
<dbReference type="Pfam" id="PF05699">
    <property type="entry name" value="Dimer_Tnp_hAT"/>
    <property type="match status" value="1"/>
</dbReference>
<protein>
    <submittedName>
        <fullName evidence="2">Putative HAT dimerization domain-containing protein</fullName>
    </submittedName>
</protein>
<dbReference type="Gramene" id="rna3268">
    <property type="protein sequence ID" value="RHN79474.1"/>
    <property type="gene ID" value="gene3268"/>
</dbReference>
<reference evidence="2" key="1">
    <citation type="journal article" date="2018" name="Nat. Plants">
        <title>Whole-genome landscape of Medicago truncatula symbiotic genes.</title>
        <authorList>
            <person name="Pecrix Y."/>
            <person name="Gamas P."/>
            <person name="Carrere S."/>
        </authorList>
    </citation>
    <scope>NUCLEOTIDE SEQUENCE</scope>
    <source>
        <tissue evidence="2">Leaves</tissue>
    </source>
</reference>
<evidence type="ECO:0000259" key="1">
    <source>
        <dbReference type="Pfam" id="PF05699"/>
    </source>
</evidence>
<name>A0A396JQK3_MEDTR</name>
<comment type="caution">
    <text evidence="2">The sequence shown here is derived from an EMBL/GenBank/DDBJ whole genome shotgun (WGS) entry which is preliminary data.</text>
</comment>
<organism evidence="2">
    <name type="scientific">Medicago truncatula</name>
    <name type="common">Barrel medic</name>
    <name type="synonym">Medicago tribuloides</name>
    <dbReference type="NCBI Taxonomy" id="3880"/>
    <lineage>
        <taxon>Eukaryota</taxon>
        <taxon>Viridiplantae</taxon>
        <taxon>Streptophyta</taxon>
        <taxon>Embryophyta</taxon>
        <taxon>Tracheophyta</taxon>
        <taxon>Spermatophyta</taxon>
        <taxon>Magnoliopsida</taxon>
        <taxon>eudicotyledons</taxon>
        <taxon>Gunneridae</taxon>
        <taxon>Pentapetalae</taxon>
        <taxon>rosids</taxon>
        <taxon>fabids</taxon>
        <taxon>Fabales</taxon>
        <taxon>Fabaceae</taxon>
        <taxon>Papilionoideae</taxon>
        <taxon>50 kb inversion clade</taxon>
        <taxon>NPAAA clade</taxon>
        <taxon>Hologalegina</taxon>
        <taxon>IRL clade</taxon>
        <taxon>Trifolieae</taxon>
        <taxon>Medicago</taxon>
    </lineage>
</organism>
<dbReference type="PANTHER" id="PTHR23272">
    <property type="entry name" value="BED FINGER-RELATED"/>
    <property type="match status" value="1"/>
</dbReference>
<gene>
    <name evidence="2" type="ORF">MtrunA17_Chr1g0177721</name>
</gene>
<dbReference type="Proteomes" id="UP000265566">
    <property type="component" value="Chromosome 1"/>
</dbReference>
<dbReference type="PANTHER" id="PTHR23272:SF161">
    <property type="entry name" value="ZINC FINGER BED DOMAIN-CONTAINING PROTEIN RICESLEEPER 1-LIKE"/>
    <property type="match status" value="1"/>
</dbReference>
<dbReference type="GO" id="GO:0046983">
    <property type="term" value="F:protein dimerization activity"/>
    <property type="evidence" value="ECO:0007669"/>
    <property type="project" value="InterPro"/>
</dbReference>